<name>A0AAV1REP9_9ROSI</name>
<dbReference type="SMART" id="SM00517">
    <property type="entry name" value="PolyA"/>
    <property type="match status" value="1"/>
</dbReference>
<evidence type="ECO:0008006" key="9">
    <source>
        <dbReference type="Google" id="ProtNLM"/>
    </source>
</evidence>
<proteinExistence type="inferred from homology"/>
<dbReference type="InterPro" id="IPR036053">
    <property type="entry name" value="PABP-dom"/>
</dbReference>
<evidence type="ECO:0000256" key="2">
    <source>
        <dbReference type="ARBA" id="ARBA00022737"/>
    </source>
</evidence>
<dbReference type="Gene3D" id="3.30.70.330">
    <property type="match status" value="2"/>
</dbReference>
<evidence type="ECO:0000256" key="1">
    <source>
        <dbReference type="ARBA" id="ARBA00008557"/>
    </source>
</evidence>
<feature type="domain" description="RRM" evidence="5">
    <location>
        <begin position="10"/>
        <end position="82"/>
    </location>
</feature>
<reference evidence="7 8" key="1">
    <citation type="submission" date="2024-01" db="EMBL/GenBank/DDBJ databases">
        <authorList>
            <person name="Waweru B."/>
        </authorList>
    </citation>
    <scope>NUCLEOTIDE SEQUENCE [LARGE SCALE GENOMIC DNA]</scope>
</reference>
<dbReference type="GO" id="GO:0003723">
    <property type="term" value="F:RNA binding"/>
    <property type="evidence" value="ECO:0007669"/>
    <property type="project" value="UniProtKB-UniRule"/>
</dbReference>
<comment type="caution">
    <text evidence="7">The sequence shown here is derived from an EMBL/GenBank/DDBJ whole genome shotgun (WGS) entry which is preliminary data.</text>
</comment>
<evidence type="ECO:0000256" key="4">
    <source>
        <dbReference type="PROSITE-ProRule" id="PRU00176"/>
    </source>
</evidence>
<dbReference type="InterPro" id="IPR002004">
    <property type="entry name" value="PABP_HYD_C"/>
</dbReference>
<gene>
    <name evidence="7" type="ORF">DCAF_LOCUS8800</name>
</gene>
<keyword evidence="8" id="KW-1185">Reference proteome</keyword>
<evidence type="ECO:0000256" key="3">
    <source>
        <dbReference type="ARBA" id="ARBA00022884"/>
    </source>
</evidence>
<feature type="domain" description="PABC" evidence="6">
    <location>
        <begin position="343"/>
        <end position="418"/>
    </location>
</feature>
<feature type="domain" description="RRM" evidence="5">
    <location>
        <begin position="101"/>
        <end position="187"/>
    </location>
</feature>
<dbReference type="SMART" id="SM00360">
    <property type="entry name" value="RRM"/>
    <property type="match status" value="2"/>
</dbReference>
<organism evidence="7 8">
    <name type="scientific">Dovyalis caffra</name>
    <dbReference type="NCBI Taxonomy" id="77055"/>
    <lineage>
        <taxon>Eukaryota</taxon>
        <taxon>Viridiplantae</taxon>
        <taxon>Streptophyta</taxon>
        <taxon>Embryophyta</taxon>
        <taxon>Tracheophyta</taxon>
        <taxon>Spermatophyta</taxon>
        <taxon>Magnoliopsida</taxon>
        <taxon>eudicotyledons</taxon>
        <taxon>Gunneridae</taxon>
        <taxon>Pentapetalae</taxon>
        <taxon>rosids</taxon>
        <taxon>fabids</taxon>
        <taxon>Malpighiales</taxon>
        <taxon>Salicaceae</taxon>
        <taxon>Flacourtieae</taxon>
        <taxon>Dovyalis</taxon>
    </lineage>
</organism>
<dbReference type="InterPro" id="IPR012677">
    <property type="entry name" value="Nucleotide-bd_a/b_plait_sf"/>
</dbReference>
<evidence type="ECO:0000259" key="5">
    <source>
        <dbReference type="PROSITE" id="PS50102"/>
    </source>
</evidence>
<evidence type="ECO:0000313" key="8">
    <source>
        <dbReference type="Proteomes" id="UP001314170"/>
    </source>
</evidence>
<dbReference type="PROSITE" id="PS51309">
    <property type="entry name" value="PABC"/>
    <property type="match status" value="1"/>
</dbReference>
<dbReference type="Gene3D" id="1.10.1900.10">
    <property type="entry name" value="c-terminal domain of poly(a) binding protein"/>
    <property type="match status" value="1"/>
</dbReference>
<evidence type="ECO:0000313" key="7">
    <source>
        <dbReference type="EMBL" id="CAK7332087.1"/>
    </source>
</evidence>
<keyword evidence="2" id="KW-0677">Repeat</keyword>
<dbReference type="InterPro" id="IPR035979">
    <property type="entry name" value="RBD_domain_sf"/>
</dbReference>
<dbReference type="Pfam" id="PF00076">
    <property type="entry name" value="RRM_1"/>
    <property type="match status" value="2"/>
</dbReference>
<dbReference type="SUPFAM" id="SSF63570">
    <property type="entry name" value="PABC (PABP) domain"/>
    <property type="match status" value="1"/>
</dbReference>
<accession>A0AAV1REP9</accession>
<sequence>MRRKEASAVGKETLFNLDNSVDNSKLHDIFTKYGNILSCKVAMSAEGKSNCFGFVQFESEESANNAIRTANGTIIDGKEIYVCPFMTKGERIQADSGATYTNLYVKNLDSDVTEDLLRQKFSLFGEISSLLISKYENGVSKGFGFVNFVNSDDAKRAKESMHGLNVHIKHINDNVDDNQLKDYFNQRATTAINTLNEGVKFHGKPLYVAIAQSKDERKSLLGLFTANPTNVYPNFGYQLPWRPSGFSPPMGPGGPGFQAPPFPMQYRERMTNHIPRYGGDGYLPFPQEHNQFGYFHNKKNANDQQQRTINANHWCNGHPKLTMSNGETIPSVLDGSSTKAPKGTEDLSTKLAAASAEHRKEMLGQHLYPLVHKLQSGLATKITGMLLEMANAELLLLLESPESLAAKVEEAVQVLELQ</sequence>
<dbReference type="PANTHER" id="PTHR24012">
    <property type="entry name" value="RNA BINDING PROTEIN"/>
    <property type="match status" value="1"/>
</dbReference>
<dbReference type="EMBL" id="CAWUPB010000913">
    <property type="protein sequence ID" value="CAK7332087.1"/>
    <property type="molecule type" value="Genomic_DNA"/>
</dbReference>
<dbReference type="InterPro" id="IPR000504">
    <property type="entry name" value="RRM_dom"/>
</dbReference>
<protein>
    <recommendedName>
        <fullName evidence="9">Polyadenylate-binding protein</fullName>
    </recommendedName>
</protein>
<dbReference type="Pfam" id="PF00658">
    <property type="entry name" value="MLLE"/>
    <property type="match status" value="1"/>
</dbReference>
<dbReference type="PROSITE" id="PS50102">
    <property type="entry name" value="RRM"/>
    <property type="match status" value="2"/>
</dbReference>
<keyword evidence="3 4" id="KW-0694">RNA-binding</keyword>
<dbReference type="Proteomes" id="UP001314170">
    <property type="component" value="Unassembled WGS sequence"/>
</dbReference>
<comment type="similarity">
    <text evidence="1">Belongs to the polyadenylate-binding protein type-1 family.</text>
</comment>
<dbReference type="SUPFAM" id="SSF54928">
    <property type="entry name" value="RNA-binding domain, RBD"/>
    <property type="match status" value="2"/>
</dbReference>
<evidence type="ECO:0000259" key="6">
    <source>
        <dbReference type="PROSITE" id="PS51309"/>
    </source>
</evidence>
<dbReference type="AlphaFoldDB" id="A0AAV1REP9"/>